<reference evidence="2" key="3">
    <citation type="submission" date="2022-06" db="UniProtKB">
        <authorList>
            <consortium name="EnsemblPlants"/>
        </authorList>
    </citation>
    <scope>IDENTIFICATION</scope>
</reference>
<feature type="compositionally biased region" description="Low complexity" evidence="1">
    <location>
        <begin position="21"/>
        <end position="34"/>
    </location>
</feature>
<feature type="compositionally biased region" description="Pro residues" evidence="1">
    <location>
        <begin position="35"/>
        <end position="50"/>
    </location>
</feature>
<dbReference type="EnsemblPlants" id="TuG1812G0400002513.01.T01">
    <property type="protein sequence ID" value="TuG1812G0400002513.01.T01"/>
    <property type="gene ID" value="TuG1812G0400002513.01"/>
</dbReference>
<dbReference type="Gramene" id="TuG1812G0400002513.01.T01">
    <property type="protein sequence ID" value="TuG1812G0400002513.01.T01"/>
    <property type="gene ID" value="TuG1812G0400002513.01"/>
</dbReference>
<protein>
    <submittedName>
        <fullName evidence="2">Uncharacterized protein</fullName>
    </submittedName>
</protein>
<feature type="region of interest" description="Disordered" evidence="1">
    <location>
        <begin position="1"/>
        <end position="50"/>
    </location>
</feature>
<dbReference type="AlphaFoldDB" id="A0A8R7U7W4"/>
<reference evidence="2" key="2">
    <citation type="submission" date="2018-03" db="EMBL/GenBank/DDBJ databases">
        <title>The Triticum urartu genome reveals the dynamic nature of wheat genome evolution.</title>
        <authorList>
            <person name="Ling H."/>
            <person name="Ma B."/>
            <person name="Shi X."/>
            <person name="Liu H."/>
            <person name="Dong L."/>
            <person name="Sun H."/>
            <person name="Cao Y."/>
            <person name="Gao Q."/>
            <person name="Zheng S."/>
            <person name="Li Y."/>
            <person name="Yu Y."/>
            <person name="Du H."/>
            <person name="Qi M."/>
            <person name="Li Y."/>
            <person name="Yu H."/>
            <person name="Cui Y."/>
            <person name="Wang N."/>
            <person name="Chen C."/>
            <person name="Wu H."/>
            <person name="Zhao Y."/>
            <person name="Zhang J."/>
            <person name="Li Y."/>
            <person name="Zhou W."/>
            <person name="Zhang B."/>
            <person name="Hu W."/>
            <person name="Eijk M."/>
            <person name="Tang J."/>
            <person name="Witsenboer H."/>
            <person name="Zhao S."/>
            <person name="Li Z."/>
            <person name="Zhang A."/>
            <person name="Wang D."/>
            <person name="Liang C."/>
        </authorList>
    </citation>
    <scope>NUCLEOTIDE SEQUENCE [LARGE SCALE GENOMIC DNA]</scope>
    <source>
        <strain evidence="2">cv. G1812</strain>
    </source>
</reference>
<organism evidence="2 3">
    <name type="scientific">Triticum urartu</name>
    <name type="common">Red wild einkorn</name>
    <name type="synonym">Crithodium urartu</name>
    <dbReference type="NCBI Taxonomy" id="4572"/>
    <lineage>
        <taxon>Eukaryota</taxon>
        <taxon>Viridiplantae</taxon>
        <taxon>Streptophyta</taxon>
        <taxon>Embryophyta</taxon>
        <taxon>Tracheophyta</taxon>
        <taxon>Spermatophyta</taxon>
        <taxon>Magnoliopsida</taxon>
        <taxon>Liliopsida</taxon>
        <taxon>Poales</taxon>
        <taxon>Poaceae</taxon>
        <taxon>BOP clade</taxon>
        <taxon>Pooideae</taxon>
        <taxon>Triticodae</taxon>
        <taxon>Triticeae</taxon>
        <taxon>Triticinae</taxon>
        <taxon>Triticum</taxon>
    </lineage>
</organism>
<reference evidence="3" key="1">
    <citation type="journal article" date="2013" name="Nature">
        <title>Draft genome of the wheat A-genome progenitor Triticum urartu.</title>
        <authorList>
            <person name="Ling H.Q."/>
            <person name="Zhao S."/>
            <person name="Liu D."/>
            <person name="Wang J."/>
            <person name="Sun H."/>
            <person name="Zhang C."/>
            <person name="Fan H."/>
            <person name="Li D."/>
            <person name="Dong L."/>
            <person name="Tao Y."/>
            <person name="Gao C."/>
            <person name="Wu H."/>
            <person name="Li Y."/>
            <person name="Cui Y."/>
            <person name="Guo X."/>
            <person name="Zheng S."/>
            <person name="Wang B."/>
            <person name="Yu K."/>
            <person name="Liang Q."/>
            <person name="Yang W."/>
            <person name="Lou X."/>
            <person name="Chen J."/>
            <person name="Feng M."/>
            <person name="Jian J."/>
            <person name="Zhang X."/>
            <person name="Luo G."/>
            <person name="Jiang Y."/>
            <person name="Liu J."/>
            <person name="Wang Z."/>
            <person name="Sha Y."/>
            <person name="Zhang B."/>
            <person name="Wu H."/>
            <person name="Tang D."/>
            <person name="Shen Q."/>
            <person name="Xue P."/>
            <person name="Zou S."/>
            <person name="Wang X."/>
            <person name="Liu X."/>
            <person name="Wang F."/>
            <person name="Yang Y."/>
            <person name="An X."/>
            <person name="Dong Z."/>
            <person name="Zhang K."/>
            <person name="Zhang X."/>
            <person name="Luo M.C."/>
            <person name="Dvorak J."/>
            <person name="Tong Y."/>
            <person name="Wang J."/>
            <person name="Yang H."/>
            <person name="Li Z."/>
            <person name="Wang D."/>
            <person name="Zhang A."/>
            <person name="Wang J."/>
        </authorList>
    </citation>
    <scope>NUCLEOTIDE SEQUENCE</scope>
    <source>
        <strain evidence="3">cv. G1812</strain>
    </source>
</reference>
<proteinExistence type="predicted"/>
<accession>A0A8R7U7W4</accession>
<evidence type="ECO:0000313" key="2">
    <source>
        <dbReference type="EnsemblPlants" id="TuG1812G0400002513.01.T01"/>
    </source>
</evidence>
<dbReference type="Proteomes" id="UP000015106">
    <property type="component" value="Chromosome 4"/>
</dbReference>
<evidence type="ECO:0000256" key="1">
    <source>
        <dbReference type="SAM" id="MobiDB-lite"/>
    </source>
</evidence>
<sequence length="124" mass="12894">TAKPPPPFASSTAGPLPPSVARPSSPSSAAAPRPGLHPPPSPAHPLPPPAVRLQPVLFSTAASVSSPPPPLAVAGARRLCLPTTCVRYTLPTTRKGISFCNESLTNLSVEDRHILSLNMAYVHR</sequence>
<keyword evidence="3" id="KW-1185">Reference proteome</keyword>
<evidence type="ECO:0000313" key="3">
    <source>
        <dbReference type="Proteomes" id="UP000015106"/>
    </source>
</evidence>
<name>A0A8R7U7W4_TRIUA</name>